<evidence type="ECO:0000313" key="1">
    <source>
        <dbReference type="EMBL" id="SVC21897.1"/>
    </source>
</evidence>
<dbReference type="EMBL" id="UINC01079673">
    <property type="protein sequence ID" value="SVC21897.1"/>
    <property type="molecule type" value="Genomic_DNA"/>
</dbReference>
<feature type="non-terminal residue" evidence="1">
    <location>
        <position position="1"/>
    </location>
</feature>
<proteinExistence type="predicted"/>
<protein>
    <submittedName>
        <fullName evidence="1">Uncharacterized protein</fullName>
    </submittedName>
</protein>
<gene>
    <name evidence="1" type="ORF">METZ01_LOCUS274751</name>
</gene>
<dbReference type="AlphaFoldDB" id="A0A382KG08"/>
<reference evidence="1" key="1">
    <citation type="submission" date="2018-05" db="EMBL/GenBank/DDBJ databases">
        <authorList>
            <person name="Lanie J.A."/>
            <person name="Ng W.-L."/>
            <person name="Kazmierczak K.M."/>
            <person name="Andrzejewski T.M."/>
            <person name="Davidsen T.M."/>
            <person name="Wayne K.J."/>
            <person name="Tettelin H."/>
            <person name="Glass J.I."/>
            <person name="Rusch D."/>
            <person name="Podicherti R."/>
            <person name="Tsui H.-C.T."/>
            <person name="Winkler M.E."/>
        </authorList>
    </citation>
    <scope>NUCLEOTIDE SEQUENCE</scope>
</reference>
<organism evidence="1">
    <name type="scientific">marine metagenome</name>
    <dbReference type="NCBI Taxonomy" id="408172"/>
    <lineage>
        <taxon>unclassified sequences</taxon>
        <taxon>metagenomes</taxon>
        <taxon>ecological metagenomes</taxon>
    </lineage>
</organism>
<sequence length="47" mass="5628">VQSYKKIKKAVVRFKPDKTAEGFASIWLRWQNKMPEDKQFAERSIRS</sequence>
<name>A0A382KG08_9ZZZZ</name>
<accession>A0A382KG08</accession>